<evidence type="ECO:0000313" key="7">
    <source>
        <dbReference type="Proteomes" id="UP001305779"/>
    </source>
</evidence>
<dbReference type="Proteomes" id="UP001305779">
    <property type="component" value="Unassembled WGS sequence"/>
</dbReference>
<evidence type="ECO:0000256" key="1">
    <source>
        <dbReference type="ARBA" id="ARBA00010617"/>
    </source>
</evidence>
<comment type="caution">
    <text evidence="6">The sequence shown here is derived from an EMBL/GenBank/DDBJ whole genome shotgun (WGS) entry which is preliminary data.</text>
</comment>
<dbReference type="PANTHER" id="PTHR46300">
    <property type="entry name" value="P450, PUTATIVE (EUROFUNG)-RELATED-RELATED"/>
    <property type="match status" value="1"/>
</dbReference>
<dbReference type="EMBL" id="JAXOVC010000010">
    <property type="protein sequence ID" value="KAK4496452.1"/>
    <property type="molecule type" value="Genomic_DNA"/>
</dbReference>
<dbReference type="InterPro" id="IPR050364">
    <property type="entry name" value="Cytochrome_P450_fung"/>
</dbReference>
<evidence type="ECO:0000256" key="4">
    <source>
        <dbReference type="ARBA" id="ARBA00023004"/>
    </source>
</evidence>
<dbReference type="InterPro" id="IPR001128">
    <property type="entry name" value="Cyt_P450"/>
</dbReference>
<dbReference type="PANTHER" id="PTHR46300:SF9">
    <property type="entry name" value="P450, PUTATIVE-RELATED"/>
    <property type="match status" value="1"/>
</dbReference>
<evidence type="ECO:0000256" key="3">
    <source>
        <dbReference type="ARBA" id="ARBA00023002"/>
    </source>
</evidence>
<dbReference type="SUPFAM" id="SSF48264">
    <property type="entry name" value="Cytochrome P450"/>
    <property type="match status" value="1"/>
</dbReference>
<name>A0ABR0E4U3_ZASCE</name>
<organism evidence="6 7">
    <name type="scientific">Zasmidium cellare</name>
    <name type="common">Wine cellar mold</name>
    <name type="synonym">Racodium cellare</name>
    <dbReference type="NCBI Taxonomy" id="395010"/>
    <lineage>
        <taxon>Eukaryota</taxon>
        <taxon>Fungi</taxon>
        <taxon>Dikarya</taxon>
        <taxon>Ascomycota</taxon>
        <taxon>Pezizomycotina</taxon>
        <taxon>Dothideomycetes</taxon>
        <taxon>Dothideomycetidae</taxon>
        <taxon>Mycosphaerellales</taxon>
        <taxon>Mycosphaerellaceae</taxon>
        <taxon>Zasmidium</taxon>
    </lineage>
</organism>
<keyword evidence="2" id="KW-0479">Metal-binding</keyword>
<keyword evidence="5" id="KW-0812">Transmembrane</keyword>
<comment type="similarity">
    <text evidence="1">Belongs to the cytochrome P450 family.</text>
</comment>
<proteinExistence type="inferred from homology"/>
<dbReference type="InterPro" id="IPR036396">
    <property type="entry name" value="Cyt_P450_sf"/>
</dbReference>
<dbReference type="PRINTS" id="PR00463">
    <property type="entry name" value="EP450I"/>
</dbReference>
<evidence type="ECO:0008006" key="8">
    <source>
        <dbReference type="Google" id="ProtNLM"/>
    </source>
</evidence>
<feature type="transmembrane region" description="Helical" evidence="5">
    <location>
        <begin position="20"/>
        <end position="41"/>
    </location>
</feature>
<evidence type="ECO:0000256" key="5">
    <source>
        <dbReference type="SAM" id="Phobius"/>
    </source>
</evidence>
<keyword evidence="3" id="KW-0560">Oxidoreductase</keyword>
<gene>
    <name evidence="6" type="ORF">PRZ48_012432</name>
</gene>
<dbReference type="Pfam" id="PF00067">
    <property type="entry name" value="p450"/>
    <property type="match status" value="1"/>
</dbReference>
<sequence length="544" mass="61712">MVYIDTYSFSIRETTIRNWAIGIGITLGILLVLCLIAIQVLRTKIKRLKKERDVYVGKLNGVFVHKGVKYEAVEPGVLEGGGLVVQRAELGSEEVFESGGRGRAAYATDFPKIQGLPEVKHARPFTGHLGAVGGRRQKNDATVYLEWAEELQTDVFQCRLGNQRTVVVNSWQAMKDLWISHSHDLSDRPDQPGFVEKLGVDITGTSMTDQIRRCRASAMRALGKPNWSKYYHLVEPTSVSLIRDMYQRGQNGKLPMDIYYHLRHVVFDLALSLTYGARFGEVHDSFMTKFLWSINTVSAVRNSTKTYRHFVPLLRWIPESTSEIIKAEKVRSQHIDVLYTNFKNRVAAGETVDCILSSLKNDKLTEPEIHGTCISLLQAAPDTVASGIYQCIAWLTTPSGQIFQEDVHAAILAAYSNDRTAAWNHAFREERVPLPVSLYKETLRFFTVAPFSIPRKASKDIYYRDFVIPKGMTFILNSQQVSHDEAHFGDDAWNFDPRRGRKPSVHPINFSDVYSQVISHPRFFDCCFEARDPEWLETVTAGEK</sequence>
<evidence type="ECO:0000313" key="6">
    <source>
        <dbReference type="EMBL" id="KAK4496452.1"/>
    </source>
</evidence>
<dbReference type="InterPro" id="IPR002401">
    <property type="entry name" value="Cyt_P450_E_grp-I"/>
</dbReference>
<accession>A0ABR0E4U3</accession>
<reference evidence="6 7" key="1">
    <citation type="journal article" date="2023" name="G3 (Bethesda)">
        <title>A chromosome-level genome assembly of Zasmidium syzygii isolated from banana leaves.</title>
        <authorList>
            <person name="van Westerhoven A.C."/>
            <person name="Mehrabi R."/>
            <person name="Talebi R."/>
            <person name="Steentjes M.B.F."/>
            <person name="Corcolon B."/>
            <person name="Chong P.A."/>
            <person name="Kema G.H.J."/>
            <person name="Seidl M.F."/>
        </authorList>
    </citation>
    <scope>NUCLEOTIDE SEQUENCE [LARGE SCALE GENOMIC DNA]</scope>
    <source>
        <strain evidence="6 7">P124</strain>
    </source>
</reference>
<evidence type="ECO:0000256" key="2">
    <source>
        <dbReference type="ARBA" id="ARBA00022723"/>
    </source>
</evidence>
<keyword evidence="5" id="KW-1133">Transmembrane helix</keyword>
<protein>
    <recommendedName>
        <fullName evidence="8">Cytochrome P450</fullName>
    </recommendedName>
</protein>
<keyword evidence="5" id="KW-0472">Membrane</keyword>
<dbReference type="Gene3D" id="1.10.630.10">
    <property type="entry name" value="Cytochrome P450"/>
    <property type="match status" value="1"/>
</dbReference>
<keyword evidence="7" id="KW-1185">Reference proteome</keyword>
<keyword evidence="4" id="KW-0408">Iron</keyword>